<feature type="region of interest" description="Disordered" evidence="1">
    <location>
        <begin position="63"/>
        <end position="87"/>
    </location>
</feature>
<dbReference type="EMBL" id="BMMH01000005">
    <property type="protein sequence ID" value="GGL14539.1"/>
    <property type="molecule type" value="Genomic_DNA"/>
</dbReference>
<evidence type="ECO:0000313" key="3">
    <source>
        <dbReference type="Proteomes" id="UP000638263"/>
    </source>
</evidence>
<evidence type="ECO:0000256" key="1">
    <source>
        <dbReference type="SAM" id="MobiDB-lite"/>
    </source>
</evidence>
<sequence>MQMMMERFGLTVTDLGTGSLAEAARLAPTFAEFIPVAIDRMPAGRTRDHCCTYWNKIIAQPGWVNGDSTNPPPPNGRCCVNRSAPAG</sequence>
<gene>
    <name evidence="2" type="ORF">GCM10011588_31350</name>
</gene>
<dbReference type="AlphaFoldDB" id="A0A917VU15"/>
<reference evidence="2" key="1">
    <citation type="journal article" date="2014" name="Int. J. Syst. Evol. Microbiol.">
        <title>Complete genome sequence of Corynebacterium casei LMG S-19264T (=DSM 44701T), isolated from a smear-ripened cheese.</title>
        <authorList>
            <consortium name="US DOE Joint Genome Institute (JGI-PGF)"/>
            <person name="Walter F."/>
            <person name="Albersmeier A."/>
            <person name="Kalinowski J."/>
            <person name="Ruckert C."/>
        </authorList>
    </citation>
    <scope>NUCLEOTIDE SEQUENCE</scope>
    <source>
        <strain evidence="2">CGMCC 4.3508</strain>
    </source>
</reference>
<dbReference type="Proteomes" id="UP000638263">
    <property type="component" value="Unassembled WGS sequence"/>
</dbReference>
<accession>A0A917VU15</accession>
<comment type="caution">
    <text evidence="2">The sequence shown here is derived from an EMBL/GenBank/DDBJ whole genome shotgun (WGS) entry which is preliminary data.</text>
</comment>
<keyword evidence="3" id="KW-1185">Reference proteome</keyword>
<organism evidence="2 3">
    <name type="scientific">Nocardia jinanensis</name>
    <dbReference type="NCBI Taxonomy" id="382504"/>
    <lineage>
        <taxon>Bacteria</taxon>
        <taxon>Bacillati</taxon>
        <taxon>Actinomycetota</taxon>
        <taxon>Actinomycetes</taxon>
        <taxon>Mycobacteriales</taxon>
        <taxon>Nocardiaceae</taxon>
        <taxon>Nocardia</taxon>
    </lineage>
</organism>
<evidence type="ECO:0000313" key="2">
    <source>
        <dbReference type="EMBL" id="GGL14539.1"/>
    </source>
</evidence>
<reference evidence="2" key="2">
    <citation type="submission" date="2020-09" db="EMBL/GenBank/DDBJ databases">
        <authorList>
            <person name="Sun Q."/>
            <person name="Zhou Y."/>
        </authorList>
    </citation>
    <scope>NUCLEOTIDE SEQUENCE</scope>
    <source>
        <strain evidence="2">CGMCC 4.3508</strain>
    </source>
</reference>
<proteinExistence type="predicted"/>
<protein>
    <submittedName>
        <fullName evidence="2">Uncharacterized protein</fullName>
    </submittedName>
</protein>
<name>A0A917VU15_9NOCA</name>